<comment type="caution">
    <text evidence="2">The sequence shown here is derived from an EMBL/GenBank/DDBJ whole genome shotgun (WGS) entry which is preliminary data.</text>
</comment>
<dbReference type="AlphaFoldDB" id="A0A642V7C3"/>
<dbReference type="EMBL" id="SWFS01000296">
    <property type="protein sequence ID" value="KAA8910956.1"/>
    <property type="molecule type" value="Genomic_DNA"/>
</dbReference>
<evidence type="ECO:0000313" key="3">
    <source>
        <dbReference type="Proteomes" id="UP000761534"/>
    </source>
</evidence>
<feature type="region of interest" description="Disordered" evidence="1">
    <location>
        <begin position="179"/>
        <end position="259"/>
    </location>
</feature>
<gene>
    <name evidence="2" type="ORF">TRICI_003967</name>
</gene>
<evidence type="ECO:0000313" key="2">
    <source>
        <dbReference type="EMBL" id="KAA8910956.1"/>
    </source>
</evidence>
<feature type="region of interest" description="Disordered" evidence="1">
    <location>
        <begin position="1"/>
        <end position="79"/>
    </location>
</feature>
<keyword evidence="3" id="KW-1185">Reference proteome</keyword>
<feature type="region of interest" description="Disordered" evidence="1">
    <location>
        <begin position="131"/>
        <end position="165"/>
    </location>
</feature>
<accession>A0A642V7C3</accession>
<reference evidence="2" key="1">
    <citation type="journal article" date="2019" name="G3 (Bethesda)">
        <title>Genome Assemblies of Two Rare Opportunistic Yeast Pathogens: Diutina rugosa (syn. Candida rugosa) and Trichomonascus ciferrii (syn. Candida ciferrii).</title>
        <authorList>
            <person name="Mixao V."/>
            <person name="Saus E."/>
            <person name="Hansen A.P."/>
            <person name="Lass-Florl C."/>
            <person name="Gabaldon T."/>
        </authorList>
    </citation>
    <scope>NUCLEOTIDE SEQUENCE</scope>
    <source>
        <strain evidence="2">CBS 4856</strain>
    </source>
</reference>
<protein>
    <submittedName>
        <fullName evidence="2">Uncharacterized protein</fullName>
    </submittedName>
</protein>
<feature type="compositionally biased region" description="Basic and acidic residues" evidence="1">
    <location>
        <begin position="236"/>
        <end position="252"/>
    </location>
</feature>
<proteinExistence type="predicted"/>
<dbReference type="VEuPathDB" id="FungiDB:TRICI_003967"/>
<organism evidence="2 3">
    <name type="scientific">Trichomonascus ciferrii</name>
    <dbReference type="NCBI Taxonomy" id="44093"/>
    <lineage>
        <taxon>Eukaryota</taxon>
        <taxon>Fungi</taxon>
        <taxon>Dikarya</taxon>
        <taxon>Ascomycota</taxon>
        <taxon>Saccharomycotina</taxon>
        <taxon>Dipodascomycetes</taxon>
        <taxon>Dipodascales</taxon>
        <taxon>Trichomonascaceae</taxon>
        <taxon>Trichomonascus</taxon>
        <taxon>Trichomonascus ciferrii complex</taxon>
    </lineage>
</organism>
<dbReference type="Proteomes" id="UP000761534">
    <property type="component" value="Unassembled WGS sequence"/>
</dbReference>
<name>A0A642V7C3_9ASCO</name>
<evidence type="ECO:0000256" key="1">
    <source>
        <dbReference type="SAM" id="MobiDB-lite"/>
    </source>
</evidence>
<sequence>MTSLLAREAGQPTVLYPSSVPPLDVRGQPTVRFPSSEPSPLKARNQVHTSYDPINPLNARGQPTVRFPSSEPSPLKARNQVHTSYDPINPLNARDDSRTSVAVDSSTYLPLPSSANLVKVANIKRDDAEPTTTSLTIHYPDPTMPPVAPPAEKRDESSTPYLPLPSSANLVKVANIEENIKRDDAEQTTTSLTIHYPDPSMPPVAPPAEKRDAETRTTSLTIHNPDPTMPPVAPPAEKRDAPKYAIDKRAGSEDEENAAPNAVPATLIGATVGAIAVQTLLLL</sequence>